<gene>
    <name evidence="1" type="ORF">LEP1GSC059_2819</name>
</gene>
<organism evidence="1 2">
    <name type="scientific">Leptospira noguchii serovar Panama str. CZ214</name>
    <dbReference type="NCBI Taxonomy" id="1001595"/>
    <lineage>
        <taxon>Bacteria</taxon>
        <taxon>Pseudomonadati</taxon>
        <taxon>Spirochaetota</taxon>
        <taxon>Spirochaetia</taxon>
        <taxon>Leptospirales</taxon>
        <taxon>Leptospiraceae</taxon>
        <taxon>Leptospira</taxon>
    </lineage>
</organism>
<proteinExistence type="predicted"/>
<accession>T0GR98</accession>
<dbReference type="Proteomes" id="UP000015442">
    <property type="component" value="Unassembled WGS sequence"/>
</dbReference>
<name>T0GR98_9LEPT</name>
<dbReference type="EMBL" id="AKWY02000021">
    <property type="protein sequence ID" value="EQA71447.1"/>
    <property type="molecule type" value="Genomic_DNA"/>
</dbReference>
<reference evidence="1 2" key="1">
    <citation type="submission" date="2013-05" db="EMBL/GenBank/DDBJ databases">
        <authorList>
            <person name="Harkins D.M."/>
            <person name="Durkin A.S."/>
            <person name="Brinkac L.M."/>
            <person name="Haft D.H."/>
            <person name="Selengut J.D."/>
            <person name="Sanka R."/>
            <person name="DePew J."/>
            <person name="Purushe J."/>
            <person name="Hartskeerl R.A."/>
            <person name="Ahmed A."/>
            <person name="van der Linden H."/>
            <person name="Goris M.G.A."/>
            <person name="Vinetz J.M."/>
            <person name="Sutton G.G."/>
            <person name="Nierman W.C."/>
            <person name="Fouts D.E."/>
        </authorList>
    </citation>
    <scope>NUCLEOTIDE SEQUENCE [LARGE SCALE GENOMIC DNA]</scope>
    <source>
        <strain evidence="1 2">CZ214</strain>
    </source>
</reference>
<evidence type="ECO:0000313" key="2">
    <source>
        <dbReference type="Proteomes" id="UP000015442"/>
    </source>
</evidence>
<evidence type="ECO:0000313" key="1">
    <source>
        <dbReference type="EMBL" id="EQA71447.1"/>
    </source>
</evidence>
<dbReference type="AlphaFoldDB" id="T0GR98"/>
<protein>
    <submittedName>
        <fullName evidence="1">Uncharacterized protein</fullName>
    </submittedName>
</protein>
<sequence length="55" mass="6545">MEIHKILHKKVVDRIAQGWEYLNKKEYSKVEELLSAIFSEYEKDGEALFLDAKLF</sequence>
<comment type="caution">
    <text evidence="1">The sequence shown here is derived from an EMBL/GenBank/DDBJ whole genome shotgun (WGS) entry which is preliminary data.</text>
</comment>